<accession>A0ABU1EJV6</accession>
<keyword evidence="1" id="KW-0812">Transmembrane</keyword>
<dbReference type="Proteomes" id="UP001256646">
    <property type="component" value="Unassembled WGS sequence"/>
</dbReference>
<dbReference type="InterPro" id="IPR045584">
    <property type="entry name" value="Pilin-like"/>
</dbReference>
<dbReference type="RefSeq" id="WP_309556865.1">
    <property type="nucleotide sequence ID" value="NZ_JAVJAN010000049.1"/>
</dbReference>
<dbReference type="InterPro" id="IPR012902">
    <property type="entry name" value="N_methyl_site"/>
</dbReference>
<gene>
    <name evidence="2" type="ORF">RGC78_14510</name>
</gene>
<evidence type="ECO:0000313" key="3">
    <source>
        <dbReference type="Proteomes" id="UP001256646"/>
    </source>
</evidence>
<dbReference type="EMBL" id="JAVJAN010000049">
    <property type="protein sequence ID" value="MDR5588679.1"/>
    <property type="molecule type" value="Genomic_DNA"/>
</dbReference>
<sequence>MNNLSIKSMSNQISKKKKKGFTLVELIIVIAIIGILAAIAIPKFGQVTKDANLKADIATAKNLHGVAAMLVAKGDKSLKDLSDADVTAEVWKNIDGKKTTTKLTNKDFVVNIDKDSGNITVTDGTNSIYPDSTDYAKIKDEDKDKNKDNK</sequence>
<feature type="transmembrane region" description="Helical" evidence="1">
    <location>
        <begin position="21"/>
        <end position="41"/>
    </location>
</feature>
<dbReference type="PROSITE" id="PS00409">
    <property type="entry name" value="PROKAR_NTER_METHYL"/>
    <property type="match status" value="1"/>
</dbReference>
<keyword evidence="3" id="KW-1185">Reference proteome</keyword>
<evidence type="ECO:0000256" key="1">
    <source>
        <dbReference type="SAM" id="Phobius"/>
    </source>
</evidence>
<evidence type="ECO:0000313" key="2">
    <source>
        <dbReference type="EMBL" id="MDR5588679.1"/>
    </source>
</evidence>
<reference evidence="2 3" key="1">
    <citation type="submission" date="2023-09" db="EMBL/GenBank/DDBJ databases">
        <authorList>
            <person name="Zhai L."/>
        </authorList>
    </citation>
    <scope>NUCLEOTIDE SEQUENCE [LARGE SCALE GENOMIC DNA]</scope>
    <source>
        <strain evidence="2 3">5 N-1</strain>
    </source>
</reference>
<dbReference type="Pfam" id="PF07963">
    <property type="entry name" value="N_methyl"/>
    <property type="match status" value="1"/>
</dbReference>
<name>A0ABU1EJV6_9CLOT</name>
<keyword evidence="1" id="KW-1133">Transmembrane helix</keyword>
<proteinExistence type="predicted"/>
<organism evidence="2 3">
    <name type="scientific">Clostridium aquiflavi</name>
    <dbReference type="NCBI Taxonomy" id="3073603"/>
    <lineage>
        <taxon>Bacteria</taxon>
        <taxon>Bacillati</taxon>
        <taxon>Bacillota</taxon>
        <taxon>Clostridia</taxon>
        <taxon>Eubacteriales</taxon>
        <taxon>Clostridiaceae</taxon>
        <taxon>Clostridium</taxon>
    </lineage>
</organism>
<dbReference type="PANTHER" id="PTHR30093">
    <property type="entry name" value="GENERAL SECRETION PATHWAY PROTEIN G"/>
    <property type="match status" value="1"/>
</dbReference>
<keyword evidence="1" id="KW-0472">Membrane</keyword>
<comment type="caution">
    <text evidence="2">The sequence shown here is derived from an EMBL/GenBank/DDBJ whole genome shotgun (WGS) entry which is preliminary data.</text>
</comment>
<dbReference type="Gene3D" id="3.30.700.10">
    <property type="entry name" value="Glycoprotein, Type 4 Pilin"/>
    <property type="match status" value="1"/>
</dbReference>
<dbReference type="SUPFAM" id="SSF54523">
    <property type="entry name" value="Pili subunits"/>
    <property type="match status" value="1"/>
</dbReference>
<dbReference type="NCBIfam" id="TIGR02532">
    <property type="entry name" value="IV_pilin_GFxxxE"/>
    <property type="match status" value="1"/>
</dbReference>
<protein>
    <submittedName>
        <fullName evidence="2">Prepilin-type N-terminal cleavage/methylation domain-containing protein</fullName>
    </submittedName>
</protein>